<dbReference type="EMBL" id="JBHSSI010000025">
    <property type="protein sequence ID" value="MFC6260137.1"/>
    <property type="molecule type" value="Genomic_DNA"/>
</dbReference>
<dbReference type="Gene3D" id="3.40.50.200">
    <property type="entry name" value="Peptidase S8/S53 domain"/>
    <property type="match status" value="1"/>
</dbReference>
<evidence type="ECO:0000256" key="4">
    <source>
        <dbReference type="ARBA" id="ARBA00022801"/>
    </source>
</evidence>
<comment type="caution">
    <text evidence="10">The sequence shown here is derived from an EMBL/GenBank/DDBJ whole genome shotgun (WGS) entry which is preliminary data.</text>
</comment>
<keyword evidence="3" id="KW-0479">Metal-binding</keyword>
<evidence type="ECO:0000313" key="10">
    <source>
        <dbReference type="EMBL" id="MFC6260137.1"/>
    </source>
</evidence>
<feature type="domain" description="Peptidase S53" evidence="9">
    <location>
        <begin position="197"/>
        <end position="612"/>
    </location>
</feature>
<dbReference type="PANTHER" id="PTHR14218">
    <property type="entry name" value="PROTEASE S8 TRIPEPTIDYL PEPTIDASE I CLN2"/>
    <property type="match status" value="1"/>
</dbReference>
<dbReference type="InterPro" id="IPR015366">
    <property type="entry name" value="S53_propep"/>
</dbReference>
<organism evidence="10 11">
    <name type="scientific">Levilactobacillus fujinensis</name>
    <dbReference type="NCBI Taxonomy" id="2486024"/>
    <lineage>
        <taxon>Bacteria</taxon>
        <taxon>Bacillati</taxon>
        <taxon>Bacillota</taxon>
        <taxon>Bacilli</taxon>
        <taxon>Lactobacillales</taxon>
        <taxon>Lactobacillaceae</taxon>
        <taxon>Levilactobacillus</taxon>
    </lineage>
</organism>
<dbReference type="Proteomes" id="UP001596283">
    <property type="component" value="Unassembled WGS sequence"/>
</dbReference>
<dbReference type="PROSITE" id="PS51695">
    <property type="entry name" value="SEDOLISIN"/>
    <property type="match status" value="1"/>
</dbReference>
<dbReference type="GO" id="GO:0006508">
    <property type="term" value="P:proteolysis"/>
    <property type="evidence" value="ECO:0007669"/>
    <property type="project" value="UniProtKB-KW"/>
</dbReference>
<evidence type="ECO:0000256" key="6">
    <source>
        <dbReference type="ARBA" id="ARBA00022837"/>
    </source>
</evidence>
<keyword evidence="5" id="KW-0720">Serine protease</keyword>
<dbReference type="RefSeq" id="WP_125685149.1">
    <property type="nucleotide sequence ID" value="NZ_JBHSSI010000025.1"/>
</dbReference>
<keyword evidence="7" id="KW-0865">Zymogen</keyword>
<evidence type="ECO:0000256" key="5">
    <source>
        <dbReference type="ARBA" id="ARBA00022825"/>
    </source>
</evidence>
<dbReference type="CDD" id="cd11377">
    <property type="entry name" value="Pro-peptidase_S53"/>
    <property type="match status" value="1"/>
</dbReference>
<keyword evidence="6" id="KW-0106">Calcium</keyword>
<proteinExistence type="predicted"/>
<evidence type="ECO:0000256" key="3">
    <source>
        <dbReference type="ARBA" id="ARBA00022723"/>
    </source>
</evidence>
<dbReference type="PANTHER" id="PTHR14218:SF15">
    <property type="entry name" value="TRIPEPTIDYL-PEPTIDASE 1"/>
    <property type="match status" value="1"/>
</dbReference>
<sequence>MKIRVLMASLLVGLGSFGVVANAATTTPLATPYRASQLTSLKKIKKVAGGKTVTLDLVLKPRNSAQLTQTALAVNTPGSSTFKDFLTPQRFRQRFGQSASTTQRLTKYFKKQHLTVTTFNDGLFMELKGSASAVDKTFATNLKTARYRGTRLQYSAKQPRLPKTVAQPIEAVVGMTNLVKMASLATNGTSTNGPTKTGAPQNFLTQYHATTVANQNQGKGQTIGIISFSKVDTRDITHFWSAEGVPANTNRLSVAATGGANVWGNVDPGNTETALDVEQAGALAPQAKIRVYTAALSDVGWINAFASAFGENQAGSLSLSWGISEGILQEMNSAHLLTPLYGSIMNTLLVQGATQGISTFAATGDSGAYSEDLTRDGSIGYGIYTNFPANNPWVTATGGTTLPISGRLSDGATVDISQERTWGGDALFNAYQQDRSFFMKSSDLLSMLQSGSGGGISTLYATPKYQQGVSGVNTYAARQYLTSAGLPRLHPNLIQGTASGRNYPDVVADADPLTGYDVYTGSDGWETMGGTSFVAPQFAALAADINSDRSQRVGLWNPQLYSLAQSTDSPFTRLDSSTGNSNLYYVGQPGKTYNQAAGLGTVDFDKLAQEFK</sequence>
<dbReference type="SUPFAM" id="SSF52743">
    <property type="entry name" value="Subtilisin-like"/>
    <property type="match status" value="1"/>
</dbReference>
<comment type="cofactor">
    <cofactor evidence="1">
        <name>Ca(2+)</name>
        <dbReference type="ChEBI" id="CHEBI:29108"/>
    </cofactor>
</comment>
<dbReference type="GO" id="GO:0008233">
    <property type="term" value="F:peptidase activity"/>
    <property type="evidence" value="ECO:0007669"/>
    <property type="project" value="UniProtKB-KW"/>
</dbReference>
<keyword evidence="8" id="KW-0732">Signal</keyword>
<dbReference type="SMART" id="SM00944">
    <property type="entry name" value="Pro-kuma_activ"/>
    <property type="match status" value="1"/>
</dbReference>
<reference evidence="11" key="1">
    <citation type="journal article" date="2019" name="Int. J. Syst. Evol. Microbiol.">
        <title>The Global Catalogue of Microorganisms (GCM) 10K type strain sequencing project: providing services to taxonomists for standard genome sequencing and annotation.</title>
        <authorList>
            <consortium name="The Broad Institute Genomics Platform"/>
            <consortium name="The Broad Institute Genome Sequencing Center for Infectious Disease"/>
            <person name="Wu L."/>
            <person name="Ma J."/>
        </authorList>
    </citation>
    <scope>NUCLEOTIDE SEQUENCE [LARGE SCALE GENOMIC DNA]</scope>
    <source>
        <strain evidence="11">CCM 8908</strain>
    </source>
</reference>
<dbReference type="CDD" id="cd04056">
    <property type="entry name" value="Peptidases_S53"/>
    <property type="match status" value="1"/>
</dbReference>
<accession>A0ABW1TFY8</accession>
<evidence type="ECO:0000256" key="1">
    <source>
        <dbReference type="ARBA" id="ARBA00001913"/>
    </source>
</evidence>
<dbReference type="InterPro" id="IPR030400">
    <property type="entry name" value="Sedolisin_dom"/>
</dbReference>
<dbReference type="SUPFAM" id="SSF54897">
    <property type="entry name" value="Protease propeptides/inhibitors"/>
    <property type="match status" value="1"/>
</dbReference>
<gene>
    <name evidence="10" type="ORF">ACFP1C_04185</name>
</gene>
<evidence type="ECO:0000256" key="2">
    <source>
        <dbReference type="ARBA" id="ARBA00022670"/>
    </source>
</evidence>
<feature type="signal peptide" evidence="8">
    <location>
        <begin position="1"/>
        <end position="23"/>
    </location>
</feature>
<evidence type="ECO:0000256" key="7">
    <source>
        <dbReference type="ARBA" id="ARBA00023145"/>
    </source>
</evidence>
<dbReference type="Pfam" id="PF09286">
    <property type="entry name" value="Pro-kuma_activ"/>
    <property type="match status" value="1"/>
</dbReference>
<dbReference type="InterPro" id="IPR050819">
    <property type="entry name" value="Tripeptidyl-peptidase_I"/>
</dbReference>
<feature type="chain" id="PRO_5047382772" evidence="8">
    <location>
        <begin position="24"/>
        <end position="612"/>
    </location>
</feature>
<dbReference type="InterPro" id="IPR036852">
    <property type="entry name" value="Peptidase_S8/S53_dom_sf"/>
</dbReference>
<keyword evidence="4" id="KW-0378">Hydrolase</keyword>
<name>A0ABW1TFY8_9LACO</name>
<evidence type="ECO:0000256" key="8">
    <source>
        <dbReference type="SAM" id="SignalP"/>
    </source>
</evidence>
<protein>
    <submittedName>
        <fullName evidence="10">Protease pro-enzyme activation domain-containing protein</fullName>
    </submittedName>
</protein>
<keyword evidence="11" id="KW-1185">Reference proteome</keyword>
<evidence type="ECO:0000259" key="9">
    <source>
        <dbReference type="PROSITE" id="PS51695"/>
    </source>
</evidence>
<keyword evidence="2 10" id="KW-0645">Protease</keyword>
<evidence type="ECO:0000313" key="11">
    <source>
        <dbReference type="Proteomes" id="UP001596283"/>
    </source>
</evidence>